<feature type="transmembrane region" description="Helical" evidence="7">
    <location>
        <begin position="420"/>
        <end position="440"/>
    </location>
</feature>
<dbReference type="InterPro" id="IPR005828">
    <property type="entry name" value="MFS_sugar_transport-like"/>
</dbReference>
<feature type="transmembrane region" description="Helical" evidence="7">
    <location>
        <begin position="290"/>
        <end position="311"/>
    </location>
</feature>
<dbReference type="Proteomes" id="UP001302126">
    <property type="component" value="Unassembled WGS sequence"/>
</dbReference>
<feature type="transmembrane region" description="Helical" evidence="7">
    <location>
        <begin position="34"/>
        <end position="57"/>
    </location>
</feature>
<dbReference type="InterPro" id="IPR020846">
    <property type="entry name" value="MFS_dom"/>
</dbReference>
<feature type="domain" description="Major facilitator superfamily (MFS) profile" evidence="8">
    <location>
        <begin position="1"/>
        <end position="444"/>
    </location>
</feature>
<feature type="transmembrane region" description="Helical" evidence="7">
    <location>
        <begin position="391"/>
        <end position="414"/>
    </location>
</feature>
<keyword evidence="5 7" id="KW-1133">Transmembrane helix</keyword>
<dbReference type="Pfam" id="PF00083">
    <property type="entry name" value="Sugar_tr"/>
    <property type="match status" value="1"/>
</dbReference>
<dbReference type="GO" id="GO:0016020">
    <property type="term" value="C:membrane"/>
    <property type="evidence" value="ECO:0007669"/>
    <property type="project" value="UniProtKB-SubCell"/>
</dbReference>
<dbReference type="InterPro" id="IPR050360">
    <property type="entry name" value="MFS_Sugar_Transporters"/>
</dbReference>
<evidence type="ECO:0000256" key="5">
    <source>
        <dbReference type="ARBA" id="ARBA00022989"/>
    </source>
</evidence>
<dbReference type="PRINTS" id="PR00171">
    <property type="entry name" value="SUGRTRNSPORT"/>
</dbReference>
<evidence type="ECO:0000313" key="10">
    <source>
        <dbReference type="Proteomes" id="UP001302126"/>
    </source>
</evidence>
<evidence type="ECO:0000256" key="7">
    <source>
        <dbReference type="SAM" id="Phobius"/>
    </source>
</evidence>
<evidence type="ECO:0000256" key="1">
    <source>
        <dbReference type="ARBA" id="ARBA00004141"/>
    </source>
</evidence>
<evidence type="ECO:0000256" key="6">
    <source>
        <dbReference type="ARBA" id="ARBA00023136"/>
    </source>
</evidence>
<dbReference type="PROSITE" id="PS50850">
    <property type="entry name" value="MFS"/>
    <property type="match status" value="1"/>
</dbReference>
<dbReference type="InterPro" id="IPR036259">
    <property type="entry name" value="MFS_trans_sf"/>
</dbReference>
<comment type="subcellular location">
    <subcellularLocation>
        <location evidence="1">Membrane</location>
        <topology evidence="1">Multi-pass membrane protein</topology>
    </subcellularLocation>
</comment>
<sequence>MWCRSLDTGSIGPVTTTPSFISALNSGDPLSPTLHGAIVSSILLTGALFASVAGILADRYGRNPLIVFGCCVYGLGATIECGSPQLWVFILGRLIRGAGAGLFLSAVWVQVGEMSPTSKRGVMTALSQFTLATGLMTGYFVCYGANSRFKGGEAAWRIPLGFGAALAFVLGGVAAMVPPSPRWLMLKGRVDEARAVVGRLGLAVDEQEDLLNVSALEMHGSPGSEEAKNGFWAAVAQMFKEFGEAFEKPFRSRTLFGCFIMGFQQFSGIDGVLYYAPILFRQAGLQGDQATFLASGMSALVILVVSIPACLFADKWGRKTSSLVGGVLITGLMALMGSLYAAGEVRAESGAGRWVVIVCIFLFAMVFSVTWAIGFRTFLVESLPRKTRSSASALAQSSNWIANYIVALSTPALIAKSTFGAYYFFAGCSFICTVMVALYMSETRGHSLEAIEARYQEGASRITGRQLVQGLPLRRLRLRTARE</sequence>
<evidence type="ECO:0000256" key="4">
    <source>
        <dbReference type="ARBA" id="ARBA00022692"/>
    </source>
</evidence>
<keyword evidence="10" id="KW-1185">Reference proteome</keyword>
<dbReference type="FunFam" id="1.20.1250.20:FF:000134">
    <property type="entry name" value="MFS sugar transporter protein"/>
    <property type="match status" value="1"/>
</dbReference>
<dbReference type="AlphaFoldDB" id="A0AAN6WP94"/>
<dbReference type="Gene3D" id="1.20.1250.20">
    <property type="entry name" value="MFS general substrate transporter like domains"/>
    <property type="match status" value="1"/>
</dbReference>
<evidence type="ECO:0000313" key="9">
    <source>
        <dbReference type="EMBL" id="KAK4184966.1"/>
    </source>
</evidence>
<feature type="transmembrane region" description="Helical" evidence="7">
    <location>
        <begin position="158"/>
        <end position="177"/>
    </location>
</feature>
<feature type="transmembrane region" description="Helical" evidence="7">
    <location>
        <begin position="86"/>
        <end position="109"/>
    </location>
</feature>
<reference evidence="9" key="1">
    <citation type="journal article" date="2023" name="Mol. Phylogenet. Evol.">
        <title>Genome-scale phylogeny and comparative genomics of the fungal order Sordariales.</title>
        <authorList>
            <person name="Hensen N."/>
            <person name="Bonometti L."/>
            <person name="Westerberg I."/>
            <person name="Brannstrom I.O."/>
            <person name="Guillou S."/>
            <person name="Cros-Aarteil S."/>
            <person name="Calhoun S."/>
            <person name="Haridas S."/>
            <person name="Kuo A."/>
            <person name="Mondo S."/>
            <person name="Pangilinan J."/>
            <person name="Riley R."/>
            <person name="LaButti K."/>
            <person name="Andreopoulos B."/>
            <person name="Lipzen A."/>
            <person name="Chen C."/>
            <person name="Yan M."/>
            <person name="Daum C."/>
            <person name="Ng V."/>
            <person name="Clum A."/>
            <person name="Steindorff A."/>
            <person name="Ohm R.A."/>
            <person name="Martin F."/>
            <person name="Silar P."/>
            <person name="Natvig D.O."/>
            <person name="Lalanne C."/>
            <person name="Gautier V."/>
            <person name="Ament-Velasquez S.L."/>
            <person name="Kruys A."/>
            <person name="Hutchinson M.I."/>
            <person name="Powell A.J."/>
            <person name="Barry K."/>
            <person name="Miller A.N."/>
            <person name="Grigoriev I.V."/>
            <person name="Debuchy R."/>
            <person name="Gladieux P."/>
            <person name="Hiltunen Thoren M."/>
            <person name="Johannesson H."/>
        </authorList>
    </citation>
    <scope>NUCLEOTIDE SEQUENCE</scope>
    <source>
        <strain evidence="9">PSN309</strain>
    </source>
</reference>
<keyword evidence="4 7" id="KW-0812">Transmembrane</keyword>
<protein>
    <submittedName>
        <fullName evidence="9">General substrate transporter</fullName>
    </submittedName>
</protein>
<evidence type="ECO:0000259" key="8">
    <source>
        <dbReference type="PROSITE" id="PS50850"/>
    </source>
</evidence>
<comment type="similarity">
    <text evidence="2">Belongs to the major facilitator superfamily. Sugar transporter (TC 2.A.1.1) family.</text>
</comment>
<dbReference type="GO" id="GO:0005351">
    <property type="term" value="F:carbohydrate:proton symporter activity"/>
    <property type="evidence" value="ECO:0007669"/>
    <property type="project" value="TreeGrafter"/>
</dbReference>
<accession>A0AAN6WP94</accession>
<evidence type="ECO:0000256" key="2">
    <source>
        <dbReference type="ARBA" id="ARBA00010992"/>
    </source>
</evidence>
<keyword evidence="6 7" id="KW-0472">Membrane</keyword>
<dbReference type="EMBL" id="MU864467">
    <property type="protein sequence ID" value="KAK4184966.1"/>
    <property type="molecule type" value="Genomic_DNA"/>
</dbReference>
<comment type="caution">
    <text evidence="9">The sequence shown here is derived from an EMBL/GenBank/DDBJ whole genome shotgun (WGS) entry which is preliminary data.</text>
</comment>
<feature type="transmembrane region" description="Helical" evidence="7">
    <location>
        <begin position="354"/>
        <end position="379"/>
    </location>
</feature>
<dbReference type="SUPFAM" id="SSF103473">
    <property type="entry name" value="MFS general substrate transporter"/>
    <property type="match status" value="1"/>
</dbReference>
<evidence type="ECO:0000256" key="3">
    <source>
        <dbReference type="ARBA" id="ARBA00022448"/>
    </source>
</evidence>
<feature type="transmembrane region" description="Helical" evidence="7">
    <location>
        <begin position="121"/>
        <end position="146"/>
    </location>
</feature>
<keyword evidence="3" id="KW-0813">Transport</keyword>
<feature type="transmembrane region" description="Helical" evidence="7">
    <location>
        <begin position="323"/>
        <end position="342"/>
    </location>
</feature>
<dbReference type="PANTHER" id="PTHR48022">
    <property type="entry name" value="PLASTIDIC GLUCOSE TRANSPORTER 4"/>
    <property type="match status" value="1"/>
</dbReference>
<organism evidence="9 10">
    <name type="scientific">Podospora australis</name>
    <dbReference type="NCBI Taxonomy" id="1536484"/>
    <lineage>
        <taxon>Eukaryota</taxon>
        <taxon>Fungi</taxon>
        <taxon>Dikarya</taxon>
        <taxon>Ascomycota</taxon>
        <taxon>Pezizomycotina</taxon>
        <taxon>Sordariomycetes</taxon>
        <taxon>Sordariomycetidae</taxon>
        <taxon>Sordariales</taxon>
        <taxon>Podosporaceae</taxon>
        <taxon>Podospora</taxon>
    </lineage>
</organism>
<name>A0AAN6WP94_9PEZI</name>
<reference evidence="9" key="2">
    <citation type="submission" date="2023-05" db="EMBL/GenBank/DDBJ databases">
        <authorList>
            <consortium name="Lawrence Berkeley National Laboratory"/>
            <person name="Steindorff A."/>
            <person name="Hensen N."/>
            <person name="Bonometti L."/>
            <person name="Westerberg I."/>
            <person name="Brannstrom I.O."/>
            <person name="Guillou S."/>
            <person name="Cros-Aarteil S."/>
            <person name="Calhoun S."/>
            <person name="Haridas S."/>
            <person name="Kuo A."/>
            <person name="Mondo S."/>
            <person name="Pangilinan J."/>
            <person name="Riley R."/>
            <person name="Labutti K."/>
            <person name="Andreopoulos B."/>
            <person name="Lipzen A."/>
            <person name="Chen C."/>
            <person name="Yanf M."/>
            <person name="Daum C."/>
            <person name="Ng V."/>
            <person name="Clum A."/>
            <person name="Ohm R."/>
            <person name="Martin F."/>
            <person name="Silar P."/>
            <person name="Natvig D."/>
            <person name="Lalanne C."/>
            <person name="Gautier V."/>
            <person name="Ament-Velasquez S.L."/>
            <person name="Kruys A."/>
            <person name="Hutchinson M.I."/>
            <person name="Powell A.J."/>
            <person name="Barry K."/>
            <person name="Miller A.N."/>
            <person name="Grigoriev I.V."/>
            <person name="Debuchy R."/>
            <person name="Gladieux P."/>
            <person name="Thoren M.H."/>
            <person name="Johannesson H."/>
        </authorList>
    </citation>
    <scope>NUCLEOTIDE SEQUENCE</scope>
    <source>
        <strain evidence="9">PSN309</strain>
    </source>
</reference>
<proteinExistence type="inferred from homology"/>
<gene>
    <name evidence="9" type="ORF">QBC35DRAFT_33411</name>
</gene>
<dbReference type="PANTHER" id="PTHR48022:SF2">
    <property type="entry name" value="PLASTIDIC GLUCOSE TRANSPORTER 4"/>
    <property type="match status" value="1"/>
</dbReference>
<dbReference type="InterPro" id="IPR003663">
    <property type="entry name" value="Sugar/inositol_transpt"/>
</dbReference>